<dbReference type="RefSeq" id="WP_188743655.1">
    <property type="nucleotide sequence ID" value="NZ_BAABFW010000023.1"/>
</dbReference>
<evidence type="ECO:0000259" key="4">
    <source>
        <dbReference type="Pfam" id="PF13649"/>
    </source>
</evidence>
<dbReference type="Gene3D" id="3.40.50.150">
    <property type="entry name" value="Vaccinia Virus protein VP39"/>
    <property type="match status" value="1"/>
</dbReference>
<keyword evidence="6" id="KW-1185">Reference proteome</keyword>
<keyword evidence="1" id="KW-0489">Methyltransferase</keyword>
<gene>
    <name evidence="5" type="ORF">GCM10011372_23800</name>
</gene>
<protein>
    <recommendedName>
        <fullName evidence="4">Methyltransferase domain-containing protein</fullName>
    </recommendedName>
</protein>
<keyword evidence="2" id="KW-0808">Transferase</keyword>
<evidence type="ECO:0000256" key="3">
    <source>
        <dbReference type="ARBA" id="ARBA00022691"/>
    </source>
</evidence>
<feature type="domain" description="Methyltransferase" evidence="4">
    <location>
        <begin position="49"/>
        <end position="136"/>
    </location>
</feature>
<dbReference type="PANTHER" id="PTHR43464:SF19">
    <property type="entry name" value="UBIQUINONE BIOSYNTHESIS O-METHYLTRANSFERASE, MITOCHONDRIAL"/>
    <property type="match status" value="1"/>
</dbReference>
<dbReference type="InterPro" id="IPR041698">
    <property type="entry name" value="Methyltransf_25"/>
</dbReference>
<dbReference type="GO" id="GO:0032259">
    <property type="term" value="P:methylation"/>
    <property type="evidence" value="ECO:0007669"/>
    <property type="project" value="UniProtKB-KW"/>
</dbReference>
<evidence type="ECO:0000256" key="2">
    <source>
        <dbReference type="ARBA" id="ARBA00022679"/>
    </source>
</evidence>
<evidence type="ECO:0000313" key="5">
    <source>
        <dbReference type="EMBL" id="GGJ84735.1"/>
    </source>
</evidence>
<dbReference type="SUPFAM" id="SSF53335">
    <property type="entry name" value="S-adenosyl-L-methionine-dependent methyltransferases"/>
    <property type="match status" value="1"/>
</dbReference>
<dbReference type="InterPro" id="IPR029063">
    <property type="entry name" value="SAM-dependent_MTases_sf"/>
</dbReference>
<keyword evidence="3" id="KW-0949">S-adenosyl-L-methionine</keyword>
<dbReference type="EMBL" id="BMMD01000013">
    <property type="protein sequence ID" value="GGJ84735.1"/>
    <property type="molecule type" value="Genomic_DNA"/>
</dbReference>
<comment type="caution">
    <text evidence="5">The sequence shown here is derived from an EMBL/GenBank/DDBJ whole genome shotgun (WGS) entry which is preliminary data.</text>
</comment>
<reference evidence="5" key="2">
    <citation type="submission" date="2020-09" db="EMBL/GenBank/DDBJ databases">
        <authorList>
            <person name="Sun Q."/>
            <person name="Zhou Y."/>
        </authorList>
    </citation>
    <scope>NUCLEOTIDE SEQUENCE</scope>
    <source>
        <strain evidence="5">CGMCC 1.8984</strain>
    </source>
</reference>
<reference evidence="5" key="1">
    <citation type="journal article" date="2014" name="Int. J. Syst. Evol. Microbiol.">
        <title>Complete genome sequence of Corynebacterium casei LMG S-19264T (=DSM 44701T), isolated from a smear-ripened cheese.</title>
        <authorList>
            <consortium name="US DOE Joint Genome Institute (JGI-PGF)"/>
            <person name="Walter F."/>
            <person name="Albersmeier A."/>
            <person name="Kalinowski J."/>
            <person name="Ruckert C."/>
        </authorList>
    </citation>
    <scope>NUCLEOTIDE SEQUENCE</scope>
    <source>
        <strain evidence="5">CGMCC 1.8984</strain>
    </source>
</reference>
<dbReference type="Proteomes" id="UP000636956">
    <property type="component" value="Unassembled WGS sequence"/>
</dbReference>
<name>A0A917PMQ5_9MICO</name>
<evidence type="ECO:0000256" key="1">
    <source>
        <dbReference type="ARBA" id="ARBA00022603"/>
    </source>
</evidence>
<dbReference type="AlphaFoldDB" id="A0A917PMQ5"/>
<proteinExistence type="predicted"/>
<dbReference type="CDD" id="cd02440">
    <property type="entry name" value="AdoMet_MTases"/>
    <property type="match status" value="1"/>
</dbReference>
<evidence type="ECO:0000313" key="6">
    <source>
        <dbReference type="Proteomes" id="UP000636956"/>
    </source>
</evidence>
<sequence>MVPTTPITDAAAWDSRYRNAAEAGRREWAAEPHGELRRVADALTPGRALDLACGDGRNAAWLSRRGWSVTAVDFSAEALELARSHAPEGVEWVHADVAAWRPDGEYDLITITYLQLPAPTMRSVLARASAWLAPGGTLLVISHDVENLAAGAPGPRNPAVLHTPELLGGAVEGLHVVAAERFRRDTVADPEHPADHATEAIDTVLVAIRQVPGVRTPTPKEAR</sequence>
<organism evidence="5 6">
    <name type="scientific">Agromyces bauzanensis</name>
    <dbReference type="NCBI Taxonomy" id="1308924"/>
    <lineage>
        <taxon>Bacteria</taxon>
        <taxon>Bacillati</taxon>
        <taxon>Actinomycetota</taxon>
        <taxon>Actinomycetes</taxon>
        <taxon>Micrococcales</taxon>
        <taxon>Microbacteriaceae</taxon>
        <taxon>Agromyces</taxon>
    </lineage>
</organism>
<dbReference type="PANTHER" id="PTHR43464">
    <property type="entry name" value="METHYLTRANSFERASE"/>
    <property type="match status" value="1"/>
</dbReference>
<dbReference type="Pfam" id="PF13649">
    <property type="entry name" value="Methyltransf_25"/>
    <property type="match status" value="1"/>
</dbReference>
<dbReference type="GO" id="GO:0008168">
    <property type="term" value="F:methyltransferase activity"/>
    <property type="evidence" value="ECO:0007669"/>
    <property type="project" value="UniProtKB-KW"/>
</dbReference>
<accession>A0A917PMQ5</accession>